<dbReference type="VEuPathDB" id="FungiDB:MMYC01_202014"/>
<dbReference type="AlphaFoldDB" id="A0A175WDT1"/>
<gene>
    <name evidence="2" type="ORF">MMYC01_202014</name>
</gene>
<feature type="region of interest" description="Disordered" evidence="1">
    <location>
        <begin position="171"/>
        <end position="255"/>
    </location>
</feature>
<dbReference type="GO" id="GO:0003688">
    <property type="term" value="F:DNA replication origin binding"/>
    <property type="evidence" value="ECO:0007669"/>
    <property type="project" value="TreeGrafter"/>
</dbReference>
<reference evidence="2 3" key="1">
    <citation type="journal article" date="2016" name="Genome Announc.">
        <title>Genome Sequence of Madurella mycetomatis mm55, Isolated from a Human Mycetoma Case in Sudan.</title>
        <authorList>
            <person name="Smit S."/>
            <person name="Derks M.F."/>
            <person name="Bervoets S."/>
            <person name="Fahal A."/>
            <person name="van Leeuwen W."/>
            <person name="van Belkum A."/>
            <person name="van de Sande W.W."/>
        </authorList>
    </citation>
    <scope>NUCLEOTIDE SEQUENCE [LARGE SCALE GENOMIC DNA]</scope>
    <source>
        <strain evidence="3">mm55</strain>
    </source>
</reference>
<dbReference type="InterPro" id="IPR018562">
    <property type="entry name" value="ARS-binding_2"/>
</dbReference>
<dbReference type="Proteomes" id="UP000078237">
    <property type="component" value="Unassembled WGS sequence"/>
</dbReference>
<evidence type="ECO:0000313" key="3">
    <source>
        <dbReference type="Proteomes" id="UP000078237"/>
    </source>
</evidence>
<accession>A0A175WDT1</accession>
<organism evidence="2 3">
    <name type="scientific">Madurella mycetomatis</name>
    <dbReference type="NCBI Taxonomy" id="100816"/>
    <lineage>
        <taxon>Eukaryota</taxon>
        <taxon>Fungi</taxon>
        <taxon>Dikarya</taxon>
        <taxon>Ascomycota</taxon>
        <taxon>Pezizomycotina</taxon>
        <taxon>Sordariomycetes</taxon>
        <taxon>Sordariomycetidae</taxon>
        <taxon>Sordariales</taxon>
        <taxon>Sordariales incertae sedis</taxon>
        <taxon>Madurella</taxon>
    </lineage>
</organism>
<feature type="compositionally biased region" description="Polar residues" evidence="1">
    <location>
        <begin position="396"/>
        <end position="406"/>
    </location>
</feature>
<dbReference type="PANTHER" id="PTHR42048:SF1">
    <property type="entry name" value="ARS-BINDING PROTEIN 2"/>
    <property type="match status" value="1"/>
</dbReference>
<dbReference type="OrthoDB" id="2104370at2759"/>
<dbReference type="STRING" id="100816.A0A175WDT1"/>
<name>A0A175WDT1_9PEZI</name>
<feature type="compositionally biased region" description="Low complexity" evidence="1">
    <location>
        <begin position="365"/>
        <end position="383"/>
    </location>
</feature>
<dbReference type="PANTHER" id="PTHR42048">
    <property type="entry name" value="ARS-BINDING PROTEIN 2"/>
    <property type="match status" value="1"/>
</dbReference>
<dbReference type="EMBL" id="LCTW02000030">
    <property type="protein sequence ID" value="KXX81659.1"/>
    <property type="molecule type" value="Genomic_DNA"/>
</dbReference>
<sequence length="676" mass="73639">MQHPPQPVFTASPTSMRPALPDRNVDAGSIEDAYVAFILCCNPAVPLGTDTAALREAFRTPPKSGGKSFSTFVLFELIKKLETKELKTWAELALKLGVEPPDQEKGQSSQKIQQYAVRLKRWMHSMHVDAFFEYLIGRQSPYWTEIPSERTPIAELERDGVAAEDDMALRALLPHIKPRRGRRKPEEDETTKSPSQRPSPQVDEHGGGGGGGGGGGRQQGMEPWTAQPNGRGSVFLFPPVPDASRTNPSAPSWGTNDIVQTPLTAYPIPQSAITPSTRNAFWADEPKSAITPSKPRSTSRRHGAKVVSSAWRSGGIGGSGKTRGRPPMNRGANAEGPFSAFPASEGPAFRFPSPTPDKNPTPNHSTAAPTSSPRPPTSTITPHGPTPPPAPHPQPARNQTQPSPTVESPHPRPPKRSRLSLQVPERVGGEVRLATPPLPDPVVTPVVMVNGQAADPQTGPAAQGNSFYTQMPDTFAGTPLAPMGTASGHSQVCFRDPADRTNMDSVEAIFINRVLTADWYDAKHNPIPPCSADEAWSLTQRVIDNLRRTAATKEAFLINLAALAGGNTLMRDGSLRITRLEGLPDRSRYSCTWELRFGDITGQWTMEETVMHEKRKEKAKKDDGIATTPNGTGASEAEHWERRYKELAATLRKRDEELLRLRAKVIESIRDCAARP</sequence>
<evidence type="ECO:0000256" key="1">
    <source>
        <dbReference type="SAM" id="MobiDB-lite"/>
    </source>
</evidence>
<feature type="compositionally biased region" description="Gly residues" evidence="1">
    <location>
        <begin position="207"/>
        <end position="218"/>
    </location>
</feature>
<evidence type="ECO:0000313" key="2">
    <source>
        <dbReference type="EMBL" id="KXX81659.1"/>
    </source>
</evidence>
<feature type="region of interest" description="Disordered" evidence="1">
    <location>
        <begin position="283"/>
        <end position="424"/>
    </location>
</feature>
<keyword evidence="3" id="KW-1185">Reference proteome</keyword>
<proteinExistence type="predicted"/>
<feature type="compositionally biased region" description="Basic and acidic residues" evidence="1">
    <location>
        <begin position="615"/>
        <end position="624"/>
    </location>
</feature>
<feature type="compositionally biased region" description="Polar residues" evidence="1">
    <location>
        <begin position="244"/>
        <end position="255"/>
    </location>
</feature>
<feature type="region of interest" description="Disordered" evidence="1">
    <location>
        <begin position="615"/>
        <end position="639"/>
    </location>
</feature>
<protein>
    <submittedName>
        <fullName evidence="2">ARS-binding protein 2</fullName>
    </submittedName>
</protein>
<dbReference type="Pfam" id="PF09441">
    <property type="entry name" value="Abp2"/>
    <property type="match status" value="1"/>
</dbReference>
<comment type="caution">
    <text evidence="2">The sequence shown here is derived from an EMBL/GenBank/DDBJ whole genome shotgun (WGS) entry which is preliminary data.</text>
</comment>
<feature type="compositionally biased region" description="Pro residues" evidence="1">
    <location>
        <begin position="384"/>
        <end position="394"/>
    </location>
</feature>